<keyword evidence="1" id="KW-0472">Membrane</keyword>
<gene>
    <name evidence="2" type="ORF">I5I61_06395</name>
</gene>
<sequence>MEMENPYRAPEAPLVETHAGAEQASRFFVISITKMVVLYVATLGLFNLYWMYKHWSIQKPHMPRKINPPLRSLFMIFYIHSLARRVHEALPEEQRRAWRYGSDATWAVVLLILSNVADKLTSRIPELSHYSLPFLILGLVPLIPLTNIQRRANEASGDSLGQGNASLTRYNVPFLILGGLLWVLILIGSVAEFAGVA</sequence>
<keyword evidence="1" id="KW-1133">Transmembrane helix</keyword>
<keyword evidence="1" id="KW-0812">Transmembrane</keyword>
<dbReference type="EMBL" id="JADTFC010000010">
    <property type="protein sequence ID" value="MBG6287073.1"/>
    <property type="molecule type" value="Genomic_DNA"/>
</dbReference>
<protein>
    <recommendedName>
        <fullName evidence="4">DUF4234 domain-containing protein</fullName>
    </recommendedName>
</protein>
<dbReference type="RefSeq" id="WP_196912415.1">
    <property type="nucleotide sequence ID" value="NZ_JADTFC010000010.1"/>
</dbReference>
<evidence type="ECO:0000313" key="2">
    <source>
        <dbReference type="EMBL" id="MBG6287073.1"/>
    </source>
</evidence>
<reference evidence="2 3" key="1">
    <citation type="submission" date="2020-11" db="EMBL/GenBank/DDBJ databases">
        <title>Enhanced detection system for hospital associated transmission using whole genome sequencing surveillance.</title>
        <authorList>
            <person name="Harrison L.H."/>
            <person name="Van Tyne D."/>
            <person name="Marsh J.W."/>
            <person name="Griffith M.P."/>
            <person name="Snyder D.J."/>
            <person name="Cooper V.S."/>
            <person name="Mustapha M."/>
        </authorList>
    </citation>
    <scope>NUCLEOTIDE SEQUENCE [LARGE SCALE GENOMIC DNA]</scope>
    <source>
        <strain evidence="2 3">PSA00705</strain>
    </source>
</reference>
<accession>A0ABS0KGJ7</accession>
<evidence type="ECO:0000256" key="1">
    <source>
        <dbReference type="SAM" id="Phobius"/>
    </source>
</evidence>
<evidence type="ECO:0008006" key="4">
    <source>
        <dbReference type="Google" id="ProtNLM"/>
    </source>
</evidence>
<organism evidence="2 3">
    <name type="scientific">Pseudomonas nitroreducens</name>
    <dbReference type="NCBI Taxonomy" id="46680"/>
    <lineage>
        <taxon>Bacteria</taxon>
        <taxon>Pseudomonadati</taxon>
        <taxon>Pseudomonadota</taxon>
        <taxon>Gammaproteobacteria</taxon>
        <taxon>Pseudomonadales</taxon>
        <taxon>Pseudomonadaceae</taxon>
        <taxon>Pseudomonas</taxon>
    </lineage>
</organism>
<comment type="caution">
    <text evidence="2">The sequence shown here is derived from an EMBL/GenBank/DDBJ whole genome shotgun (WGS) entry which is preliminary data.</text>
</comment>
<keyword evidence="3" id="KW-1185">Reference proteome</keyword>
<name>A0ABS0KGJ7_PSENT</name>
<evidence type="ECO:0000313" key="3">
    <source>
        <dbReference type="Proteomes" id="UP000608450"/>
    </source>
</evidence>
<feature type="transmembrane region" description="Helical" evidence="1">
    <location>
        <begin position="27"/>
        <end position="50"/>
    </location>
</feature>
<proteinExistence type="predicted"/>
<dbReference type="Proteomes" id="UP000608450">
    <property type="component" value="Unassembled WGS sequence"/>
</dbReference>
<feature type="transmembrane region" description="Helical" evidence="1">
    <location>
        <begin position="170"/>
        <end position="191"/>
    </location>
</feature>